<dbReference type="Gene3D" id="1.10.287.110">
    <property type="entry name" value="DnaJ domain"/>
    <property type="match status" value="1"/>
</dbReference>
<dbReference type="EnsemblBacteria" id="BAA18416">
    <property type="protein sequence ID" value="BAA18416"/>
    <property type="gene ID" value="BAA18416"/>
</dbReference>
<reference evidence="3 4" key="2">
    <citation type="journal article" date="1996" name="DNA Res.">
        <title>Sequence analysis of the genome of the unicellular cyanobacterium Synechocystis sp. strain PCC6803. II. Sequence determination of the entire genome and assignment of potential protein-coding regions.</title>
        <authorList>
            <person name="Kaneko T."/>
            <person name="Sato S."/>
            <person name="Kotani H."/>
            <person name="Tanaka A."/>
            <person name="Asamizu E."/>
            <person name="Nakamura Y."/>
            <person name="Miyajima N."/>
            <person name="Hirosawa M."/>
            <person name="Sugiura M."/>
            <person name="Sasamoto S."/>
            <person name="Kimura T."/>
            <person name="Hosouchi T."/>
            <person name="Matsuno A."/>
            <person name="Muraki A."/>
            <person name="Nakazaki N."/>
            <person name="Naruo K."/>
            <person name="Okumura S."/>
            <person name="Shimpo S."/>
            <person name="Takeuchi C."/>
            <person name="Wada T."/>
            <person name="Watanabe A."/>
            <person name="Yamada M."/>
            <person name="Yasuda M."/>
            <person name="Tabata S."/>
        </authorList>
    </citation>
    <scope>NUCLEOTIDE SEQUENCE [LARGE SCALE GENOMIC DNA]</scope>
    <source>
        <strain evidence="4">ATCC 27184 / PCC 6803 / Kazusa</strain>
    </source>
</reference>
<dbReference type="PhylomeDB" id="P74322"/>
<dbReference type="InParanoid" id="P74322"/>
<dbReference type="Proteomes" id="UP000001425">
    <property type="component" value="Chromosome"/>
</dbReference>
<evidence type="ECO:0000313" key="4">
    <source>
        <dbReference type="Proteomes" id="UP000001425"/>
    </source>
</evidence>
<dbReference type="InterPro" id="IPR001623">
    <property type="entry name" value="DnaJ_domain"/>
</dbReference>
<proteinExistence type="predicted"/>
<dbReference type="InterPro" id="IPR036869">
    <property type="entry name" value="J_dom_sf"/>
</dbReference>
<feature type="coiled-coil region" evidence="1">
    <location>
        <begin position="12"/>
        <end position="49"/>
    </location>
</feature>
<organism evidence="3 4">
    <name type="scientific">Synechocystis sp. (strain ATCC 27184 / PCC 6803 / Kazusa)</name>
    <dbReference type="NCBI Taxonomy" id="1111708"/>
    <lineage>
        <taxon>Bacteria</taxon>
        <taxon>Bacillati</taxon>
        <taxon>Cyanobacteriota</taxon>
        <taxon>Cyanophyceae</taxon>
        <taxon>Synechococcales</taxon>
        <taxon>Merismopediaceae</taxon>
        <taxon>Synechocystis</taxon>
    </lineage>
</organism>
<accession>P74322</accession>
<name>P74322_SYNY3</name>
<dbReference type="STRING" id="1148.gene:10499292"/>
<dbReference type="AlphaFoldDB" id="P74322"/>
<dbReference type="SUPFAM" id="SSF46565">
    <property type="entry name" value="Chaperone J-domain"/>
    <property type="match status" value="1"/>
</dbReference>
<dbReference type="eggNOG" id="COG2214">
    <property type="taxonomic scope" value="Bacteria"/>
</dbReference>
<feature type="domain" description="J" evidence="2">
    <location>
        <begin position="69"/>
        <end position="140"/>
    </location>
</feature>
<dbReference type="PaxDb" id="1148-1653503"/>
<dbReference type="IntAct" id="P74322">
    <property type="interactions" value="3"/>
</dbReference>
<evidence type="ECO:0000313" key="3">
    <source>
        <dbReference type="EMBL" id="BAA18416.1"/>
    </source>
</evidence>
<evidence type="ECO:0000259" key="2">
    <source>
        <dbReference type="SMART" id="SM00271"/>
    </source>
</evidence>
<dbReference type="CDD" id="cd06257">
    <property type="entry name" value="DnaJ"/>
    <property type="match status" value="1"/>
</dbReference>
<keyword evidence="4" id="KW-1185">Reference proteome</keyword>
<dbReference type="PIR" id="S76157">
    <property type="entry name" value="S76157"/>
</dbReference>
<dbReference type="SMART" id="SM00271">
    <property type="entry name" value="DnaJ"/>
    <property type="match status" value="1"/>
</dbReference>
<reference evidence="3 4" key="1">
    <citation type="journal article" date="1995" name="DNA Res.">
        <title>Sequence analysis of the genome of the unicellular cyanobacterium Synechocystis sp. strain PCC6803. I. Sequence features in the 1 Mb region from map positions 64% to 92% of the genome.</title>
        <authorList>
            <person name="Kaneko T."/>
            <person name="Tanaka A."/>
            <person name="Sato S."/>
            <person name="Kotani H."/>
            <person name="Sazuka T."/>
            <person name="Miyajima N."/>
            <person name="Sugiura M."/>
            <person name="Tabata S."/>
        </authorList>
    </citation>
    <scope>NUCLEOTIDE SEQUENCE [LARGE SCALE GENOMIC DNA]</scope>
    <source>
        <strain evidence="4">ATCC 27184 / PCC 6803 / Kazusa</strain>
    </source>
</reference>
<sequence length="228" mass="26368">MDDLTIYTSPEEEELTAKKAELETLESELAENELKLTTFQAELHSFEQQYLGLIGSRYTELERIEAQITEYMDYLESSRNFKPSDGLKKLYREVAKRVHPDLATDEVERAKRQNLMAAANQAYEEGDEQRLREILASWESDPHSVQGEGVAAELIRVIRQIAQCRSRLVAIHRDMAELRQTELFELMEQVEQARQSGQDLLTEMAKHLDEQIAEAQERLQDLKEQLGV</sequence>
<dbReference type="EMBL" id="BA000022">
    <property type="protein sequence ID" value="BAA18416.1"/>
    <property type="molecule type" value="Genomic_DNA"/>
</dbReference>
<gene>
    <name evidence="3" type="ordered locus">sll0909</name>
</gene>
<evidence type="ECO:0000256" key="1">
    <source>
        <dbReference type="SAM" id="Coils"/>
    </source>
</evidence>
<dbReference type="KEGG" id="syn:sll0909"/>
<protein>
    <submittedName>
        <fullName evidence="3">Sll0909 protein</fullName>
    </submittedName>
</protein>
<keyword evidence="1" id="KW-0175">Coiled coil</keyword>
<feature type="coiled-coil region" evidence="1">
    <location>
        <begin position="198"/>
        <end position="225"/>
    </location>
</feature>